<name>A0A080LRV4_9PROT</name>
<accession>A0A080LRV4</accession>
<dbReference type="EMBL" id="JDVG02000615">
    <property type="protein sequence ID" value="KFB70996.1"/>
    <property type="molecule type" value="Genomic_DNA"/>
</dbReference>
<gene>
    <name evidence="1" type="ORF">AW09_003897</name>
</gene>
<organism evidence="1 2">
    <name type="scientific">Candidatus Accumulibacter phosphatis</name>
    <dbReference type="NCBI Taxonomy" id="327160"/>
    <lineage>
        <taxon>Bacteria</taxon>
        <taxon>Pseudomonadati</taxon>
        <taxon>Pseudomonadota</taxon>
        <taxon>Betaproteobacteria</taxon>
        <taxon>Candidatus Accumulibacter</taxon>
    </lineage>
</organism>
<evidence type="ECO:0000313" key="1">
    <source>
        <dbReference type="EMBL" id="KFB70996.1"/>
    </source>
</evidence>
<comment type="caution">
    <text evidence="1">The sequence shown here is derived from an EMBL/GenBank/DDBJ whole genome shotgun (WGS) entry which is preliminary data.</text>
</comment>
<reference evidence="1 2" key="1">
    <citation type="submission" date="2014-02" db="EMBL/GenBank/DDBJ databases">
        <title>Expanding our view of genomic diversity in Candidatus Accumulibacter clades.</title>
        <authorList>
            <person name="Skennerton C.T."/>
            <person name="Barr J.J."/>
            <person name="Slater F.R."/>
            <person name="Bond P.L."/>
            <person name="Tyson G.W."/>
        </authorList>
    </citation>
    <scope>NUCLEOTIDE SEQUENCE [LARGE SCALE GENOMIC DNA]</scope>
    <source>
        <strain evidence="2">BA-91</strain>
    </source>
</reference>
<sequence length="159" mass="18186">MVERDLQLFRCNLQFVRHYFNQFIERLGQVAVIVQCFHQAAHQHAVAVGERHQAKLPQQVLAQRDGGRLDVLIVAIAIVVVEGPGGAKGCGLIVQPAFIIDRGVLAWRVDTSGIRRRGIIAPVAMRRCRRRVFFFPFEQRVIQQVFLQLVFEFDRGQLQ</sequence>
<evidence type="ECO:0000313" key="2">
    <source>
        <dbReference type="Proteomes" id="UP000020077"/>
    </source>
</evidence>
<protein>
    <submittedName>
        <fullName evidence="1">Uncharacterized protein</fullName>
    </submittedName>
</protein>
<dbReference type="AlphaFoldDB" id="A0A080LRV4"/>
<proteinExistence type="predicted"/>
<dbReference type="Proteomes" id="UP000020077">
    <property type="component" value="Unassembled WGS sequence"/>
</dbReference>